<sequence length="93" mass="10475">MTPITHPIADVFLLGFIVACSLVTAVFFLKYWRDARDPLFLAFAAFFGIQAIDTSAVLLLPYPNEGDVWLFLMRLLSVLWVLGAILWKNSAKL</sequence>
<feature type="transmembrane region" description="Helical" evidence="1">
    <location>
        <begin position="12"/>
        <end position="32"/>
    </location>
</feature>
<evidence type="ECO:0000256" key="1">
    <source>
        <dbReference type="SAM" id="Phobius"/>
    </source>
</evidence>
<dbReference type="Pfam" id="PF19447">
    <property type="entry name" value="DUF5985"/>
    <property type="match status" value="1"/>
</dbReference>
<keyword evidence="1" id="KW-1133">Transmembrane helix</keyword>
<organism evidence="2 3">
    <name type="scientific">Candidatus Sulfuritelmatomonas gaucii</name>
    <dbReference type="NCBI Taxonomy" id="2043161"/>
    <lineage>
        <taxon>Bacteria</taxon>
        <taxon>Pseudomonadati</taxon>
        <taxon>Acidobacteriota</taxon>
        <taxon>Terriglobia</taxon>
        <taxon>Terriglobales</taxon>
        <taxon>Acidobacteriaceae</taxon>
        <taxon>Candidatus Sulfuritelmatomonas</taxon>
    </lineage>
</organism>
<gene>
    <name evidence="2" type="ORF">SBA5_1070014</name>
</gene>
<keyword evidence="1" id="KW-0812">Transmembrane</keyword>
<dbReference type="Proteomes" id="UP000239735">
    <property type="component" value="Unassembled WGS sequence"/>
</dbReference>
<evidence type="ECO:0000313" key="3">
    <source>
        <dbReference type="Proteomes" id="UP000239735"/>
    </source>
</evidence>
<dbReference type="AlphaFoldDB" id="A0A2N9L327"/>
<protein>
    <recommendedName>
        <fullName evidence="4">GGDEF domain-containing protein</fullName>
    </recommendedName>
</protein>
<accession>A0A2N9L327</accession>
<reference evidence="3" key="1">
    <citation type="submission" date="2018-02" db="EMBL/GenBank/DDBJ databases">
        <authorList>
            <person name="Hausmann B."/>
        </authorList>
    </citation>
    <scope>NUCLEOTIDE SEQUENCE [LARGE SCALE GENOMIC DNA]</scope>
    <source>
        <strain evidence="3">Peat soil MAG SbA5</strain>
    </source>
</reference>
<keyword evidence="1" id="KW-0472">Membrane</keyword>
<feature type="transmembrane region" description="Helical" evidence="1">
    <location>
        <begin position="68"/>
        <end position="87"/>
    </location>
</feature>
<name>A0A2N9L327_9BACT</name>
<evidence type="ECO:0000313" key="2">
    <source>
        <dbReference type="EMBL" id="SPE17611.1"/>
    </source>
</evidence>
<dbReference type="InterPro" id="IPR046027">
    <property type="entry name" value="DUF5985"/>
</dbReference>
<dbReference type="EMBL" id="OKRB01000010">
    <property type="protein sequence ID" value="SPE17611.1"/>
    <property type="molecule type" value="Genomic_DNA"/>
</dbReference>
<evidence type="ECO:0008006" key="4">
    <source>
        <dbReference type="Google" id="ProtNLM"/>
    </source>
</evidence>
<proteinExistence type="predicted"/>
<feature type="transmembrane region" description="Helical" evidence="1">
    <location>
        <begin position="39"/>
        <end position="62"/>
    </location>
</feature>